<evidence type="ECO:0000313" key="2">
    <source>
        <dbReference type="EMBL" id="CAB4193623.1"/>
    </source>
</evidence>
<reference evidence="1" key="1">
    <citation type="submission" date="2020-05" db="EMBL/GenBank/DDBJ databases">
        <authorList>
            <person name="Chiriac C."/>
            <person name="Salcher M."/>
            <person name="Ghai R."/>
            <person name="Kavagutti S V."/>
        </authorList>
    </citation>
    <scope>NUCLEOTIDE SEQUENCE</scope>
</reference>
<sequence>MSKEIFFNLKNIGHKDIAARSEEDLGLDWDIHSDTKTLGDILYSDAGLVKIEDLIAALVELNSKGANYVACDWHCDHQELEVYGVEFRLSTPEEATVYIAKRDQYKKESDEVKIKRLEEQLKTLKGE</sequence>
<proteinExistence type="predicted"/>
<gene>
    <name evidence="2" type="ORF">UFOVP1247_112</name>
    <name evidence="1" type="ORF">UFOVP970_152</name>
</gene>
<name>A0A6J5Q1P2_9CAUD</name>
<protein>
    <submittedName>
        <fullName evidence="1">Uncharacterized protein</fullName>
    </submittedName>
</protein>
<organism evidence="1">
    <name type="scientific">uncultured Caudovirales phage</name>
    <dbReference type="NCBI Taxonomy" id="2100421"/>
    <lineage>
        <taxon>Viruses</taxon>
        <taxon>Duplodnaviria</taxon>
        <taxon>Heunggongvirae</taxon>
        <taxon>Uroviricota</taxon>
        <taxon>Caudoviricetes</taxon>
        <taxon>Peduoviridae</taxon>
        <taxon>Maltschvirus</taxon>
        <taxon>Maltschvirus maltsch</taxon>
    </lineage>
</organism>
<accession>A0A6J5Q1P2</accession>
<dbReference type="EMBL" id="LR796916">
    <property type="protein sequence ID" value="CAB4175335.1"/>
    <property type="molecule type" value="Genomic_DNA"/>
</dbReference>
<evidence type="ECO:0000313" key="1">
    <source>
        <dbReference type="EMBL" id="CAB4175335.1"/>
    </source>
</evidence>
<dbReference type="EMBL" id="LR797195">
    <property type="protein sequence ID" value="CAB4193623.1"/>
    <property type="molecule type" value="Genomic_DNA"/>
</dbReference>